<keyword evidence="4" id="KW-0732">Signal</keyword>
<dbReference type="PANTHER" id="PTHR24026">
    <property type="entry name" value="FAT ATYPICAL CADHERIN-RELATED"/>
    <property type="match status" value="1"/>
</dbReference>
<feature type="domain" description="Cadherin" evidence="13">
    <location>
        <begin position="4"/>
        <end position="98"/>
    </location>
</feature>
<protein>
    <recommendedName>
        <fullName evidence="13">Cadherin domain-containing protein</fullName>
    </recommendedName>
</protein>
<keyword evidence="3" id="KW-0812">Transmembrane</keyword>
<dbReference type="Proteomes" id="UP000295192">
    <property type="component" value="Unassembled WGS sequence"/>
</dbReference>
<reference evidence="14 15" key="1">
    <citation type="journal article" date="2019" name="J. Hered.">
        <title>An Improved Genome Assembly for Drosophila navojoa, the Basal Species in the mojavensis Cluster.</title>
        <authorList>
            <person name="Vanderlinde T."/>
            <person name="Dupim E.G."/>
            <person name="Nazario-Yepiz N.O."/>
            <person name="Carvalho A.B."/>
        </authorList>
    </citation>
    <scope>NUCLEOTIDE SEQUENCE [LARGE SCALE GENOMIC DNA]</scope>
    <source>
        <strain evidence="14">Navoj_Jal97</strain>
        <tissue evidence="14">Whole organism</tissue>
    </source>
</reference>
<evidence type="ECO:0000313" key="14">
    <source>
        <dbReference type="EMBL" id="TDG40340.1"/>
    </source>
</evidence>
<dbReference type="PROSITE" id="PS50268">
    <property type="entry name" value="CADHERIN_2"/>
    <property type="match status" value="4"/>
</dbReference>
<keyword evidence="2" id="KW-0245">EGF-like domain</keyword>
<dbReference type="PANTHER" id="PTHR24026:SF125">
    <property type="entry name" value="FAT-LIKE CADHERIN-RELATED TUMOR SUPPRESSOR HOMOLOG"/>
    <property type="match status" value="1"/>
</dbReference>
<keyword evidence="5" id="KW-0677">Repeat</keyword>
<keyword evidence="6 12" id="KW-0106">Calcium</keyword>
<evidence type="ECO:0000256" key="5">
    <source>
        <dbReference type="ARBA" id="ARBA00022737"/>
    </source>
</evidence>
<feature type="domain" description="Cadherin" evidence="13">
    <location>
        <begin position="204"/>
        <end position="280"/>
    </location>
</feature>
<sequence length="392" mass="43371">MPKGTLVMNVTARDMDSMDINSKISYSITGGDGLGIFSVNNQGSIYSLTQLDAESKSFYWLTLCAQDNAIVPLTNCVMVYIEVKNENDNIPLTTKPVYYVNVTEGSSEKHEIIQLKATDPDIDPSQKITYSITSGNLIGYFAIEPHTGILRTTERKLDRENQAEHILEISISDNGSPILTSTTRVVVSVLDINDNGPVFDQRVYKVQVPSTTHINESIFQVHAIDSDDGENSVIVINANVDYEIIKIYNLTIKATNMAAQSSCQNVIIHVLDMNDNIPKFLQTEYIGSVSESAPLGSYVHIIDDKKKRHLKLNVSDADVGPNAMLQYNILDDLASQMFKIDSTTGAIEILKSLDYETKTNYSFFVTAPTVVVALPLHFADKAHMSKVHALEP</sequence>
<dbReference type="SMART" id="SM00112">
    <property type="entry name" value="CA"/>
    <property type="match status" value="4"/>
</dbReference>
<evidence type="ECO:0000256" key="4">
    <source>
        <dbReference type="ARBA" id="ARBA00022729"/>
    </source>
</evidence>
<feature type="domain" description="Cadherin" evidence="13">
    <location>
        <begin position="94"/>
        <end position="199"/>
    </location>
</feature>
<dbReference type="PRINTS" id="PR00205">
    <property type="entry name" value="CADHERIN"/>
</dbReference>
<evidence type="ECO:0000256" key="10">
    <source>
        <dbReference type="ARBA" id="ARBA00023157"/>
    </source>
</evidence>
<dbReference type="FunFam" id="2.60.40.60:FF:000037">
    <property type="entry name" value="FAT atypical cadherin 1"/>
    <property type="match status" value="1"/>
</dbReference>
<evidence type="ECO:0000256" key="9">
    <source>
        <dbReference type="ARBA" id="ARBA00023136"/>
    </source>
</evidence>
<dbReference type="OMA" id="FESSHYS"/>
<accession>A0A484AWT2</accession>
<keyword evidence="7" id="KW-0130">Cell adhesion</keyword>
<evidence type="ECO:0000313" key="15">
    <source>
        <dbReference type="Proteomes" id="UP000295192"/>
    </source>
</evidence>
<evidence type="ECO:0000259" key="13">
    <source>
        <dbReference type="PROSITE" id="PS50268"/>
    </source>
</evidence>
<keyword evidence="10" id="KW-1015">Disulfide bond</keyword>
<comment type="subcellular location">
    <subcellularLocation>
        <location evidence="1">Membrane</location>
        <topology evidence="1">Single-pass membrane protein</topology>
    </subcellularLocation>
</comment>
<dbReference type="Pfam" id="PF00028">
    <property type="entry name" value="Cadherin"/>
    <property type="match status" value="3"/>
</dbReference>
<organism evidence="14 15">
    <name type="scientific">Drosophila navojoa</name>
    <name type="common">Fruit fly</name>
    <dbReference type="NCBI Taxonomy" id="7232"/>
    <lineage>
        <taxon>Eukaryota</taxon>
        <taxon>Metazoa</taxon>
        <taxon>Ecdysozoa</taxon>
        <taxon>Arthropoda</taxon>
        <taxon>Hexapoda</taxon>
        <taxon>Insecta</taxon>
        <taxon>Pterygota</taxon>
        <taxon>Neoptera</taxon>
        <taxon>Endopterygota</taxon>
        <taxon>Diptera</taxon>
        <taxon>Brachycera</taxon>
        <taxon>Muscomorpha</taxon>
        <taxon>Ephydroidea</taxon>
        <taxon>Drosophilidae</taxon>
        <taxon>Drosophila</taxon>
    </lineage>
</organism>
<dbReference type="OrthoDB" id="26203at2759"/>
<feature type="domain" description="Cadherin" evidence="13">
    <location>
        <begin position="281"/>
        <end position="367"/>
    </location>
</feature>
<evidence type="ECO:0000256" key="2">
    <source>
        <dbReference type="ARBA" id="ARBA00022536"/>
    </source>
</evidence>
<evidence type="ECO:0000256" key="7">
    <source>
        <dbReference type="ARBA" id="ARBA00022889"/>
    </source>
</evidence>
<evidence type="ECO:0000256" key="8">
    <source>
        <dbReference type="ARBA" id="ARBA00022989"/>
    </source>
</evidence>
<comment type="caution">
    <text evidence="14">The sequence shown here is derived from an EMBL/GenBank/DDBJ whole genome shotgun (WGS) entry which is preliminary data.</text>
</comment>
<dbReference type="CDD" id="cd11304">
    <property type="entry name" value="Cadherin_repeat"/>
    <property type="match status" value="4"/>
</dbReference>
<dbReference type="GO" id="GO:0005509">
    <property type="term" value="F:calcium ion binding"/>
    <property type="evidence" value="ECO:0007669"/>
    <property type="project" value="UniProtKB-UniRule"/>
</dbReference>
<dbReference type="InterPro" id="IPR002126">
    <property type="entry name" value="Cadherin-like_dom"/>
</dbReference>
<dbReference type="Gene3D" id="2.60.40.60">
    <property type="entry name" value="Cadherins"/>
    <property type="match status" value="5"/>
</dbReference>
<dbReference type="STRING" id="7232.A0A484AWT2"/>
<name>A0A484AWT2_DRONA</name>
<keyword evidence="11" id="KW-0325">Glycoprotein</keyword>
<dbReference type="SUPFAM" id="SSF49313">
    <property type="entry name" value="Cadherin-like"/>
    <property type="match status" value="4"/>
</dbReference>
<evidence type="ECO:0000256" key="1">
    <source>
        <dbReference type="ARBA" id="ARBA00004167"/>
    </source>
</evidence>
<dbReference type="GO" id="GO:0007156">
    <property type="term" value="P:homophilic cell adhesion via plasma membrane adhesion molecules"/>
    <property type="evidence" value="ECO:0007669"/>
    <property type="project" value="InterPro"/>
</dbReference>
<evidence type="ECO:0000256" key="11">
    <source>
        <dbReference type="ARBA" id="ARBA00023180"/>
    </source>
</evidence>
<dbReference type="GO" id="GO:0005886">
    <property type="term" value="C:plasma membrane"/>
    <property type="evidence" value="ECO:0007669"/>
    <property type="project" value="InterPro"/>
</dbReference>
<evidence type="ECO:0000256" key="3">
    <source>
        <dbReference type="ARBA" id="ARBA00022692"/>
    </source>
</evidence>
<evidence type="ECO:0000256" key="6">
    <source>
        <dbReference type="ARBA" id="ARBA00022837"/>
    </source>
</evidence>
<keyword evidence="15" id="KW-1185">Reference proteome</keyword>
<evidence type="ECO:0000256" key="12">
    <source>
        <dbReference type="PROSITE-ProRule" id="PRU00043"/>
    </source>
</evidence>
<dbReference type="InterPro" id="IPR020894">
    <property type="entry name" value="Cadherin_CS"/>
</dbReference>
<dbReference type="PROSITE" id="PS00232">
    <property type="entry name" value="CADHERIN_1"/>
    <property type="match status" value="2"/>
</dbReference>
<dbReference type="InterPro" id="IPR015919">
    <property type="entry name" value="Cadherin-like_sf"/>
</dbReference>
<keyword evidence="9" id="KW-0472">Membrane</keyword>
<dbReference type="EMBL" id="LSRL02000598">
    <property type="protein sequence ID" value="TDG40340.1"/>
    <property type="molecule type" value="Genomic_DNA"/>
</dbReference>
<gene>
    <name evidence="14" type="ORF">AWZ03_013238</name>
</gene>
<proteinExistence type="predicted"/>
<dbReference type="AlphaFoldDB" id="A0A484AWT2"/>
<keyword evidence="8" id="KW-1133">Transmembrane helix</keyword>